<organism evidence="5 6">
    <name type="scientific">Cherax quadricarinatus</name>
    <name type="common">Australian red claw crayfish</name>
    <dbReference type="NCBI Taxonomy" id="27406"/>
    <lineage>
        <taxon>Eukaryota</taxon>
        <taxon>Metazoa</taxon>
        <taxon>Ecdysozoa</taxon>
        <taxon>Arthropoda</taxon>
        <taxon>Crustacea</taxon>
        <taxon>Multicrustacea</taxon>
        <taxon>Malacostraca</taxon>
        <taxon>Eumalacostraca</taxon>
        <taxon>Eucarida</taxon>
        <taxon>Decapoda</taxon>
        <taxon>Pleocyemata</taxon>
        <taxon>Astacidea</taxon>
        <taxon>Parastacoidea</taxon>
        <taxon>Parastacidae</taxon>
        <taxon>Cherax</taxon>
    </lineage>
</organism>
<dbReference type="Proteomes" id="UP001445076">
    <property type="component" value="Unassembled WGS sequence"/>
</dbReference>
<dbReference type="InterPro" id="IPR045807">
    <property type="entry name" value="BAMBI_N"/>
</dbReference>
<feature type="domain" description="BMP and activin membrane-bound inhibitor C-terminal" evidence="4">
    <location>
        <begin position="114"/>
        <end position="156"/>
    </location>
</feature>
<keyword evidence="2" id="KW-0472">Membrane</keyword>
<feature type="compositionally biased region" description="Basic and acidic residues" evidence="1">
    <location>
        <begin position="231"/>
        <end position="247"/>
    </location>
</feature>
<evidence type="ECO:0000313" key="6">
    <source>
        <dbReference type="Proteomes" id="UP001445076"/>
    </source>
</evidence>
<comment type="caution">
    <text evidence="5">The sequence shown here is derived from an EMBL/GenBank/DDBJ whole genome shotgun (WGS) entry which is preliminary data.</text>
</comment>
<feature type="transmembrane region" description="Helical" evidence="2">
    <location>
        <begin position="119"/>
        <end position="143"/>
    </location>
</feature>
<keyword evidence="2" id="KW-1133">Transmembrane helix</keyword>
<feature type="region of interest" description="Disordered" evidence="1">
    <location>
        <begin position="224"/>
        <end position="247"/>
    </location>
</feature>
<keyword evidence="2" id="KW-0812">Transmembrane</keyword>
<dbReference type="EMBL" id="JARKIK010000074">
    <property type="protein sequence ID" value="KAK8727744.1"/>
    <property type="molecule type" value="Genomic_DNA"/>
</dbReference>
<evidence type="ECO:0000259" key="4">
    <source>
        <dbReference type="Pfam" id="PF19337"/>
    </source>
</evidence>
<accession>A0AAW0WK15</accession>
<evidence type="ECO:0000313" key="5">
    <source>
        <dbReference type="EMBL" id="KAK8727744.1"/>
    </source>
</evidence>
<proteinExistence type="predicted"/>
<evidence type="ECO:0000259" key="3">
    <source>
        <dbReference type="Pfam" id="PF06211"/>
    </source>
</evidence>
<dbReference type="Pfam" id="PF06211">
    <property type="entry name" value="BAMBI"/>
    <property type="match status" value="1"/>
</dbReference>
<sequence>MGYMCKSILGACFTRNTPTPTHAYSQARKVYHRYAPMHGCVELLSMGRHAECLRKGEVHSMETRETPVPVIQLHPDPDLTCCNQDMCNYRNINVYVQVDGNYDSQTDMKHRDSEVMETLWFRAATIAVPIAGGFILIVLVLLASRMLAKENKRQRMAQVIEERCLKTPLYPGGTSDPIPHHPLYYHSPIIKNSSMAHMNFRAPFEEKPPNYRSPEISICNLEEIKPLNTKSQDEQWDQRDAESPLPS</sequence>
<dbReference type="InterPro" id="IPR045806">
    <property type="entry name" value="BAMBI_C"/>
</dbReference>
<gene>
    <name evidence="5" type="ORF">OTU49_009442</name>
</gene>
<evidence type="ECO:0000256" key="1">
    <source>
        <dbReference type="SAM" id="MobiDB-lite"/>
    </source>
</evidence>
<dbReference type="AlphaFoldDB" id="A0AAW0WK15"/>
<feature type="domain" description="BMP and activin membrane-bound inhibitor N-terminal" evidence="3">
    <location>
        <begin position="2"/>
        <end position="92"/>
    </location>
</feature>
<evidence type="ECO:0000256" key="2">
    <source>
        <dbReference type="SAM" id="Phobius"/>
    </source>
</evidence>
<name>A0AAW0WK15_CHEQU</name>
<protein>
    <submittedName>
        <fullName evidence="5">Uncharacterized protein</fullName>
    </submittedName>
</protein>
<reference evidence="5 6" key="1">
    <citation type="journal article" date="2024" name="BMC Genomics">
        <title>Genome assembly of redclaw crayfish (Cherax quadricarinatus) provides insights into its immune adaptation and hypoxia tolerance.</title>
        <authorList>
            <person name="Liu Z."/>
            <person name="Zheng J."/>
            <person name="Li H."/>
            <person name="Fang K."/>
            <person name="Wang S."/>
            <person name="He J."/>
            <person name="Zhou D."/>
            <person name="Weng S."/>
            <person name="Chi M."/>
            <person name="Gu Z."/>
            <person name="He J."/>
            <person name="Li F."/>
            <person name="Wang M."/>
        </authorList>
    </citation>
    <scope>NUCLEOTIDE SEQUENCE [LARGE SCALE GENOMIC DNA]</scope>
    <source>
        <strain evidence="5">ZL_2023a</strain>
    </source>
</reference>
<dbReference type="Pfam" id="PF19337">
    <property type="entry name" value="BAMBI_C"/>
    <property type="match status" value="1"/>
</dbReference>
<keyword evidence="6" id="KW-1185">Reference proteome</keyword>